<evidence type="ECO:0000313" key="2">
    <source>
        <dbReference type="EMBL" id="JAT77114.1"/>
    </source>
</evidence>
<dbReference type="AlphaFoldDB" id="A0A1D2AD44"/>
<evidence type="ECO:0000256" key="1">
    <source>
        <dbReference type="SAM" id="MobiDB-lite"/>
    </source>
</evidence>
<gene>
    <name evidence="2" type="ORF">g.30386</name>
</gene>
<proteinExistence type="predicted"/>
<dbReference type="SUPFAM" id="SSF55315">
    <property type="entry name" value="L30e-like"/>
    <property type="match status" value="1"/>
</dbReference>
<organism evidence="2">
    <name type="scientific">Auxenochlorella protothecoides</name>
    <name type="common">Green microalga</name>
    <name type="synonym">Chlorella protothecoides</name>
    <dbReference type="NCBI Taxonomy" id="3075"/>
    <lineage>
        <taxon>Eukaryota</taxon>
        <taxon>Viridiplantae</taxon>
        <taxon>Chlorophyta</taxon>
        <taxon>core chlorophytes</taxon>
        <taxon>Trebouxiophyceae</taxon>
        <taxon>Chlorellales</taxon>
        <taxon>Chlorellaceae</taxon>
        <taxon>Auxenochlorella</taxon>
    </lineage>
</organism>
<reference evidence="2" key="1">
    <citation type="submission" date="2015-08" db="EMBL/GenBank/DDBJ databases">
        <authorList>
            <person name="Babu N.S."/>
            <person name="Beckwith C.J."/>
            <person name="Beseler K.G."/>
            <person name="Brison A."/>
            <person name="Carone J.V."/>
            <person name="Caskin T.P."/>
            <person name="Diamond M."/>
            <person name="Durham M.E."/>
            <person name="Foxe J.M."/>
            <person name="Go M."/>
            <person name="Henderson B.A."/>
            <person name="Jones I.B."/>
            <person name="McGettigan J.A."/>
            <person name="Micheletti S.J."/>
            <person name="Nasrallah M.E."/>
            <person name="Ortiz D."/>
            <person name="Piller C.R."/>
            <person name="Privatt S.R."/>
            <person name="Schneider S.L."/>
            <person name="Sharp S."/>
            <person name="Smith T.C."/>
            <person name="Stanton J.D."/>
            <person name="Ullery H.E."/>
            <person name="Wilson R.J."/>
            <person name="Serrano M.G."/>
            <person name="Buck G."/>
            <person name="Lee V."/>
            <person name="Wang Y."/>
            <person name="Carvalho R."/>
            <person name="Voegtly L."/>
            <person name="Shi R."/>
            <person name="Duckworth R."/>
            <person name="Johnson A."/>
            <person name="Loviza R."/>
            <person name="Walstead R."/>
            <person name="Shah Z."/>
            <person name="Kiflezghi M."/>
            <person name="Wade K."/>
            <person name="Ball S.L."/>
            <person name="Bradley K.W."/>
            <person name="Asai D.J."/>
            <person name="Bowman C.A."/>
            <person name="Russell D.A."/>
            <person name="Pope W.H."/>
            <person name="Jacobs-Sera D."/>
            <person name="Hendrix R.W."/>
            <person name="Hatfull G.F."/>
        </authorList>
    </citation>
    <scope>NUCLEOTIDE SEQUENCE</scope>
</reference>
<feature type="compositionally biased region" description="Polar residues" evidence="1">
    <location>
        <begin position="26"/>
        <end position="39"/>
    </location>
</feature>
<protein>
    <recommendedName>
        <fullName evidence="3">Ribosomal protein L7Ae/L30e/S12e/Gadd45 domain-containing protein</fullName>
    </recommendedName>
</protein>
<accession>A0A1D2AD44</accession>
<evidence type="ECO:0008006" key="3">
    <source>
        <dbReference type="Google" id="ProtNLM"/>
    </source>
</evidence>
<dbReference type="EMBL" id="GDKF01001508">
    <property type="protein sequence ID" value="JAT77114.1"/>
    <property type="molecule type" value="Transcribed_RNA"/>
</dbReference>
<dbReference type="Gene3D" id="3.30.1330.30">
    <property type="match status" value="1"/>
</dbReference>
<feature type="region of interest" description="Disordered" evidence="1">
    <location>
        <begin position="26"/>
        <end position="53"/>
    </location>
</feature>
<dbReference type="InterPro" id="IPR029064">
    <property type="entry name" value="Ribosomal_eL30-like_sf"/>
</dbReference>
<sequence>MELDEQYRQRLVEHLFRSLELVNRSRSNASGERSTSSQSLLDREEEPLEPDGKIVCAHPTSPTDVVSLGRDCTWLHPYPRACDLPLPYPGVPPLAPRSYPNAIDSVWAQNEAKRAAGFRAHPPCNSLDLNKAVYSPHAGLSPLGVLSPCSSGISDMTAAYTWPEPEPAEVLTGTEGAYQPYCNQIINDELNFTAQRLLSRLKELTSLEQGMAPGFSPPRRFFCSLKEVSKVVPNAALLIVAPDVRPSATAAIKPVKILTALLSAAARHGVPVVFALSRRGIGQVFGREKSMSIVAVMDVSQCEAECRRLIGQSAEGRALFRDTLGRQVPRSFVLPGAPSFSMQPGPFFY</sequence>
<name>A0A1D2AD44_AUXPR</name>